<sequence>MSTVGMPPQWDDGDDSAAAVSWCTGVVEGTTMVSL</sequence>
<proteinExistence type="predicted"/>
<protein>
    <submittedName>
        <fullName evidence="1">Uncharacterized protein</fullName>
    </submittedName>
</protein>
<dbReference type="EMBL" id="GBRH01259392">
    <property type="protein sequence ID" value="JAD38503.1"/>
    <property type="molecule type" value="Transcribed_RNA"/>
</dbReference>
<evidence type="ECO:0000313" key="1">
    <source>
        <dbReference type="EMBL" id="JAD38503.1"/>
    </source>
</evidence>
<dbReference type="AlphaFoldDB" id="A0A0A8ZLC3"/>
<reference evidence="1" key="1">
    <citation type="submission" date="2014-09" db="EMBL/GenBank/DDBJ databases">
        <authorList>
            <person name="Magalhaes I.L.F."/>
            <person name="Oliveira U."/>
            <person name="Santos F.R."/>
            <person name="Vidigal T.H.D.A."/>
            <person name="Brescovit A.D."/>
            <person name="Santos A.J."/>
        </authorList>
    </citation>
    <scope>NUCLEOTIDE SEQUENCE</scope>
    <source>
        <tissue evidence="1">Shoot tissue taken approximately 20 cm above the soil surface</tissue>
    </source>
</reference>
<organism evidence="1">
    <name type="scientific">Arundo donax</name>
    <name type="common">Giant reed</name>
    <name type="synonym">Donax arundinaceus</name>
    <dbReference type="NCBI Taxonomy" id="35708"/>
    <lineage>
        <taxon>Eukaryota</taxon>
        <taxon>Viridiplantae</taxon>
        <taxon>Streptophyta</taxon>
        <taxon>Embryophyta</taxon>
        <taxon>Tracheophyta</taxon>
        <taxon>Spermatophyta</taxon>
        <taxon>Magnoliopsida</taxon>
        <taxon>Liliopsida</taxon>
        <taxon>Poales</taxon>
        <taxon>Poaceae</taxon>
        <taxon>PACMAD clade</taxon>
        <taxon>Arundinoideae</taxon>
        <taxon>Arundineae</taxon>
        <taxon>Arundo</taxon>
    </lineage>
</organism>
<accession>A0A0A8ZLC3</accession>
<name>A0A0A8ZLC3_ARUDO</name>
<reference evidence="1" key="2">
    <citation type="journal article" date="2015" name="Data Brief">
        <title>Shoot transcriptome of the giant reed, Arundo donax.</title>
        <authorList>
            <person name="Barrero R.A."/>
            <person name="Guerrero F.D."/>
            <person name="Moolhuijzen P."/>
            <person name="Goolsby J.A."/>
            <person name="Tidwell J."/>
            <person name="Bellgard S.E."/>
            <person name="Bellgard M.I."/>
        </authorList>
    </citation>
    <scope>NUCLEOTIDE SEQUENCE</scope>
    <source>
        <tissue evidence="1">Shoot tissue taken approximately 20 cm above the soil surface</tissue>
    </source>
</reference>